<gene>
    <name evidence="1" type="ORF">BXY75_1916</name>
</gene>
<dbReference type="Proteomes" id="UP000271339">
    <property type="component" value="Unassembled WGS sequence"/>
</dbReference>
<evidence type="ECO:0000313" key="2">
    <source>
        <dbReference type="Proteomes" id="UP000271339"/>
    </source>
</evidence>
<reference evidence="1 2" key="1">
    <citation type="submission" date="2018-10" db="EMBL/GenBank/DDBJ databases">
        <title>Genomic Encyclopedia of Archaeal and Bacterial Type Strains, Phase II (KMG-II): from individual species to whole genera.</title>
        <authorList>
            <person name="Goeker M."/>
        </authorList>
    </citation>
    <scope>NUCLEOTIDE SEQUENCE [LARGE SCALE GENOMIC DNA]</scope>
    <source>
        <strain evidence="1 2">DSM 23424</strain>
    </source>
</reference>
<protein>
    <recommendedName>
        <fullName evidence="3">Tellurite resistance protein TerB</fullName>
    </recommendedName>
</protein>
<keyword evidence="2" id="KW-1185">Reference proteome</keyword>
<comment type="caution">
    <text evidence="1">The sequence shown here is derived from an EMBL/GenBank/DDBJ whole genome shotgun (WGS) entry which is preliminary data.</text>
</comment>
<dbReference type="InterPro" id="IPR029024">
    <property type="entry name" value="TerB-like"/>
</dbReference>
<name>A0A3L9YCT3_9FLAO</name>
<accession>A0A3L9YCT3</accession>
<dbReference type="AlphaFoldDB" id="A0A3L9YCT3"/>
<dbReference type="OrthoDB" id="1143847at2"/>
<dbReference type="EMBL" id="REFC01000013">
    <property type="protein sequence ID" value="RMA58543.1"/>
    <property type="molecule type" value="Genomic_DNA"/>
</dbReference>
<dbReference type="SUPFAM" id="SSF158682">
    <property type="entry name" value="TerB-like"/>
    <property type="match status" value="1"/>
</dbReference>
<evidence type="ECO:0008006" key="3">
    <source>
        <dbReference type="Google" id="ProtNLM"/>
    </source>
</evidence>
<dbReference type="Gene3D" id="1.10.3680.10">
    <property type="entry name" value="TerB-like"/>
    <property type="match status" value="1"/>
</dbReference>
<dbReference type="RefSeq" id="WP_121907494.1">
    <property type="nucleotide sequence ID" value="NZ_REFC01000013.1"/>
</dbReference>
<organism evidence="1 2">
    <name type="scientific">Ulvibacter antarcticus</name>
    <dbReference type="NCBI Taxonomy" id="442714"/>
    <lineage>
        <taxon>Bacteria</taxon>
        <taxon>Pseudomonadati</taxon>
        <taxon>Bacteroidota</taxon>
        <taxon>Flavobacteriia</taxon>
        <taxon>Flavobacteriales</taxon>
        <taxon>Flavobacteriaceae</taxon>
        <taxon>Ulvibacter</taxon>
    </lineage>
</organism>
<proteinExistence type="predicted"/>
<evidence type="ECO:0000313" key="1">
    <source>
        <dbReference type="EMBL" id="RMA58543.1"/>
    </source>
</evidence>
<sequence length="132" mass="15542">MERDTHLAMISDYIVLAFADDKVTQSEFEFILRLAERMNVSEKDVVELFENPKPSKPLFSELERITHFYKLVLLMNIDMEAHEKEIIAVRNFGLKMGIRPGVIDQVLLKMDQFNDKIIPSEELIKIFQTYYN</sequence>